<dbReference type="Gene3D" id="2.60.40.10">
    <property type="entry name" value="Immunoglobulins"/>
    <property type="match status" value="2"/>
</dbReference>
<evidence type="ECO:0000256" key="1">
    <source>
        <dbReference type="ARBA" id="ARBA00004167"/>
    </source>
</evidence>
<evidence type="ECO:0000256" key="2">
    <source>
        <dbReference type="ARBA" id="ARBA00008215"/>
    </source>
</evidence>
<dbReference type="PROSITE" id="PS50835">
    <property type="entry name" value="IG_LIKE"/>
    <property type="match status" value="1"/>
</dbReference>
<reference evidence="11 12" key="1">
    <citation type="journal article" date="2023" name="J. Hered.">
        <title>Chromosome-level genome of the wood stork (Mycteria americana) provides insight into avian chromosome evolution.</title>
        <authorList>
            <person name="Flamio R. Jr."/>
            <person name="Ramstad K.M."/>
        </authorList>
    </citation>
    <scope>NUCLEOTIDE SEQUENCE [LARGE SCALE GENOMIC DNA]</scope>
    <source>
        <strain evidence="11">JAX WOST 10</strain>
    </source>
</reference>
<dbReference type="Pfam" id="PF08205">
    <property type="entry name" value="C2-set_2"/>
    <property type="match status" value="1"/>
</dbReference>
<keyword evidence="4 9" id="KW-1133">Transmembrane helix</keyword>
<keyword evidence="12" id="KW-1185">Reference proteome</keyword>
<dbReference type="InterPro" id="IPR040012">
    <property type="entry name" value="CD200R"/>
</dbReference>
<feature type="transmembrane region" description="Helical" evidence="9">
    <location>
        <begin position="238"/>
        <end position="264"/>
    </location>
</feature>
<comment type="subcellular location">
    <subcellularLocation>
        <location evidence="1">Membrane</location>
        <topology evidence="1">Single-pass membrane protein</topology>
    </subcellularLocation>
</comment>
<evidence type="ECO:0000256" key="8">
    <source>
        <dbReference type="ARBA" id="ARBA00023180"/>
    </source>
</evidence>
<dbReference type="InterPro" id="IPR013783">
    <property type="entry name" value="Ig-like_fold"/>
</dbReference>
<dbReference type="GO" id="GO:0150077">
    <property type="term" value="P:regulation of neuroinflammatory response"/>
    <property type="evidence" value="ECO:0007669"/>
    <property type="project" value="InterPro"/>
</dbReference>
<organism evidence="11 12">
    <name type="scientific">Mycteria americana</name>
    <name type="common">Wood stork</name>
    <dbReference type="NCBI Taxonomy" id="33587"/>
    <lineage>
        <taxon>Eukaryota</taxon>
        <taxon>Metazoa</taxon>
        <taxon>Chordata</taxon>
        <taxon>Craniata</taxon>
        <taxon>Vertebrata</taxon>
        <taxon>Euteleostomi</taxon>
        <taxon>Archelosauria</taxon>
        <taxon>Archosauria</taxon>
        <taxon>Dinosauria</taxon>
        <taxon>Saurischia</taxon>
        <taxon>Theropoda</taxon>
        <taxon>Coelurosauria</taxon>
        <taxon>Aves</taxon>
        <taxon>Neognathae</taxon>
        <taxon>Neoaves</taxon>
        <taxon>Aequornithes</taxon>
        <taxon>Ciconiiformes</taxon>
        <taxon>Ciconiidae</taxon>
        <taxon>Mycteria</taxon>
    </lineage>
</organism>
<protein>
    <recommendedName>
        <fullName evidence="10">Ig-like domain-containing protein</fullName>
    </recommendedName>
</protein>
<keyword evidence="5 9" id="KW-0472">Membrane</keyword>
<evidence type="ECO:0000256" key="5">
    <source>
        <dbReference type="ARBA" id="ARBA00023136"/>
    </source>
</evidence>
<keyword evidence="3 9" id="KW-0812">Transmembrane</keyword>
<keyword evidence="7" id="KW-0675">Receptor</keyword>
<gene>
    <name evidence="11" type="ORF">QYF61_002689</name>
</gene>
<dbReference type="InterPro" id="IPR013106">
    <property type="entry name" value="Ig_V-set"/>
</dbReference>
<keyword evidence="6" id="KW-1015">Disulfide bond</keyword>
<dbReference type="SMART" id="SM00409">
    <property type="entry name" value="IG"/>
    <property type="match status" value="1"/>
</dbReference>
<proteinExistence type="inferred from homology"/>
<dbReference type="GO" id="GO:0009897">
    <property type="term" value="C:external side of plasma membrane"/>
    <property type="evidence" value="ECO:0007669"/>
    <property type="project" value="TreeGrafter"/>
</dbReference>
<dbReference type="Proteomes" id="UP001333110">
    <property type="component" value="Unassembled WGS sequence"/>
</dbReference>
<evidence type="ECO:0000256" key="3">
    <source>
        <dbReference type="ARBA" id="ARBA00022692"/>
    </source>
</evidence>
<evidence type="ECO:0000256" key="6">
    <source>
        <dbReference type="ARBA" id="ARBA00023157"/>
    </source>
</evidence>
<dbReference type="SUPFAM" id="SSF48726">
    <property type="entry name" value="Immunoglobulin"/>
    <property type="match status" value="2"/>
</dbReference>
<accession>A0AAN7S5M3</accession>
<dbReference type="InterPro" id="IPR007110">
    <property type="entry name" value="Ig-like_dom"/>
</dbReference>
<evidence type="ECO:0000256" key="9">
    <source>
        <dbReference type="SAM" id="Phobius"/>
    </source>
</evidence>
<sequence length="316" mass="34744">MMGSSQQAGWRKKCTSPTNARATLKVVRKTMYTIVLLTITAVTGATGNDRVSATVGYSSVLTCSPKSNITMVTWKISTKVGGPCTLGYRADQNKTDRTTCSDSVNWKFRPDWNPALEIRQVGIAHEGNYTCEVVAKEGNFHTTYHLAVLVPPRLAVYCDDHGNPVCEAAAGKPAAQVSWVLESNSTPKEEGHDNGTVTVLSKFTAYSTNMTNTTCIVSHPAGNQSKSIACRPSKNSTWFLHCVIILASLLGLLFLLAVLHLYTFCDSRYVRDMIHTNPFGQSWGSLEGLLVLIHVMHSHLSLSQTHQFSTRSWRFV</sequence>
<evidence type="ECO:0000313" key="12">
    <source>
        <dbReference type="Proteomes" id="UP001333110"/>
    </source>
</evidence>
<dbReference type="GO" id="GO:0038023">
    <property type="term" value="F:signaling receptor activity"/>
    <property type="evidence" value="ECO:0007669"/>
    <property type="project" value="InterPro"/>
</dbReference>
<evidence type="ECO:0000256" key="7">
    <source>
        <dbReference type="ARBA" id="ARBA00023170"/>
    </source>
</evidence>
<evidence type="ECO:0000313" key="11">
    <source>
        <dbReference type="EMBL" id="KAK4829292.1"/>
    </source>
</evidence>
<dbReference type="PANTHER" id="PTHR21462">
    <property type="entry name" value="CELL SURFACE GLYCOPROTEIN OX2 RECEPTOR PRECURSOR"/>
    <property type="match status" value="1"/>
</dbReference>
<dbReference type="EMBL" id="JAUNZN010000001">
    <property type="protein sequence ID" value="KAK4829292.1"/>
    <property type="molecule type" value="Genomic_DNA"/>
</dbReference>
<dbReference type="Pfam" id="PF07686">
    <property type="entry name" value="V-set"/>
    <property type="match status" value="1"/>
</dbReference>
<dbReference type="InterPro" id="IPR013162">
    <property type="entry name" value="CD80_C2-set"/>
</dbReference>
<dbReference type="PANTHER" id="PTHR21462:SF2">
    <property type="entry name" value="CELL SURFACE GLYCOPROTEIN CD200 RECEPTOR 2"/>
    <property type="match status" value="1"/>
</dbReference>
<comment type="similarity">
    <text evidence="2">Belongs to the CD200R family.</text>
</comment>
<feature type="domain" description="Ig-like" evidence="10">
    <location>
        <begin position="166"/>
        <end position="229"/>
    </location>
</feature>
<evidence type="ECO:0000259" key="10">
    <source>
        <dbReference type="PROSITE" id="PS50835"/>
    </source>
</evidence>
<dbReference type="InterPro" id="IPR003599">
    <property type="entry name" value="Ig_sub"/>
</dbReference>
<keyword evidence="8" id="KW-0325">Glycoprotein</keyword>
<evidence type="ECO:0000256" key="4">
    <source>
        <dbReference type="ARBA" id="ARBA00022989"/>
    </source>
</evidence>
<comment type="caution">
    <text evidence="11">The sequence shown here is derived from an EMBL/GenBank/DDBJ whole genome shotgun (WGS) entry which is preliminary data.</text>
</comment>
<name>A0AAN7S5M3_MYCAM</name>
<dbReference type="InterPro" id="IPR036179">
    <property type="entry name" value="Ig-like_dom_sf"/>
</dbReference>
<dbReference type="AlphaFoldDB" id="A0AAN7S5M3"/>